<dbReference type="EMBL" id="MCHY01000013">
    <property type="protein sequence ID" value="RKD21115.1"/>
    <property type="molecule type" value="Genomic_DNA"/>
</dbReference>
<accession>A0A419SDE6</accession>
<keyword evidence="3" id="KW-0378">Hydrolase</keyword>
<dbReference type="OrthoDB" id="2608560at2"/>
<dbReference type="GO" id="GO:0008233">
    <property type="term" value="F:peptidase activity"/>
    <property type="evidence" value="ECO:0007669"/>
    <property type="project" value="UniProtKB-KW"/>
</dbReference>
<reference evidence="5 6" key="1">
    <citation type="submission" date="2016-08" db="EMBL/GenBank/DDBJ databases">
        <title>Novel Firmicute Genomes.</title>
        <authorList>
            <person name="Poppleton D.I."/>
            <person name="Gribaldo S."/>
        </authorList>
    </citation>
    <scope>NUCLEOTIDE SEQUENCE [LARGE SCALE GENOMIC DNA]</scope>
    <source>
        <strain evidence="5 6">RAOx-1</strain>
    </source>
</reference>
<keyword evidence="2" id="KW-0645">Protease</keyword>
<protein>
    <recommendedName>
        <fullName evidence="4">Prohead serine protease domain-containing protein</fullName>
    </recommendedName>
</protein>
<evidence type="ECO:0000313" key="6">
    <source>
        <dbReference type="Proteomes" id="UP000284219"/>
    </source>
</evidence>
<keyword evidence="6" id="KW-1185">Reference proteome</keyword>
<comment type="caution">
    <text evidence="5">The sequence shown here is derived from an EMBL/GenBank/DDBJ whole genome shotgun (WGS) entry which is preliminary data.</text>
</comment>
<evidence type="ECO:0000313" key="5">
    <source>
        <dbReference type="EMBL" id="RKD21115.1"/>
    </source>
</evidence>
<dbReference type="InterPro" id="IPR054613">
    <property type="entry name" value="Peptidase_S78_dom"/>
</dbReference>
<name>A0A419SDE6_9BACL</name>
<evidence type="ECO:0000256" key="3">
    <source>
        <dbReference type="ARBA" id="ARBA00022801"/>
    </source>
</evidence>
<dbReference type="GO" id="GO:0006508">
    <property type="term" value="P:proteolysis"/>
    <property type="evidence" value="ECO:0007669"/>
    <property type="project" value="UniProtKB-KW"/>
</dbReference>
<evidence type="ECO:0000259" key="4">
    <source>
        <dbReference type="Pfam" id="PF04586"/>
    </source>
</evidence>
<evidence type="ECO:0000256" key="2">
    <source>
        <dbReference type="ARBA" id="ARBA00022670"/>
    </source>
</evidence>
<keyword evidence="1" id="KW-1188">Viral release from host cell</keyword>
<proteinExistence type="predicted"/>
<gene>
    <name evidence="5" type="ORF">BEP19_15690</name>
</gene>
<organism evidence="5 6">
    <name type="scientific">Ammoniphilus oxalaticus</name>
    <dbReference type="NCBI Taxonomy" id="66863"/>
    <lineage>
        <taxon>Bacteria</taxon>
        <taxon>Bacillati</taxon>
        <taxon>Bacillota</taxon>
        <taxon>Bacilli</taxon>
        <taxon>Bacillales</taxon>
        <taxon>Paenibacillaceae</taxon>
        <taxon>Aneurinibacillus group</taxon>
        <taxon>Ammoniphilus</taxon>
    </lineage>
</organism>
<dbReference type="RefSeq" id="WP_120191185.1">
    <property type="nucleotide sequence ID" value="NZ_MCHY01000013.1"/>
</dbReference>
<dbReference type="AlphaFoldDB" id="A0A419SDE6"/>
<feature type="domain" description="Prohead serine protease" evidence="4">
    <location>
        <begin position="6"/>
        <end position="156"/>
    </location>
</feature>
<evidence type="ECO:0000256" key="1">
    <source>
        <dbReference type="ARBA" id="ARBA00022612"/>
    </source>
</evidence>
<sequence length="169" mass="19536">MKKRKYIYGLAMPFDDAYHKFDGSANTLIFERTNKASVTLWTEVVATIDHDYDKTIGNSNDNLKLVIHDRGLFFRLEPNSRQGYEAYGKVSRGELDRCSVTYLRLMSNDVEQQERSNELAKSLGWDESIIVKKHDDVLVEEICLTKYPANENTFCTTNRQDPRLKGVVF</sequence>
<dbReference type="Proteomes" id="UP000284219">
    <property type="component" value="Unassembled WGS sequence"/>
</dbReference>
<dbReference type="Pfam" id="PF04586">
    <property type="entry name" value="Peptidase_S78"/>
    <property type="match status" value="1"/>
</dbReference>